<name>A0ABT4T4L0_9ACTN</name>
<dbReference type="Pfam" id="PF04264">
    <property type="entry name" value="YceI"/>
    <property type="match status" value="1"/>
</dbReference>
<keyword evidence="4" id="KW-1185">Reference proteome</keyword>
<dbReference type="PANTHER" id="PTHR34406:SF1">
    <property type="entry name" value="PROTEIN YCEI"/>
    <property type="match status" value="1"/>
</dbReference>
<evidence type="ECO:0000313" key="3">
    <source>
        <dbReference type="EMBL" id="MDA0644462.1"/>
    </source>
</evidence>
<reference evidence="3 4" key="1">
    <citation type="submission" date="2022-11" db="EMBL/GenBank/DDBJ databases">
        <title>Nonomuraea corallina sp. nov., a new species of the genus Nonomuraea isolated from sea side sediment in Thai sea.</title>
        <authorList>
            <person name="Ngamcharungchit C."/>
            <person name="Matsumoto A."/>
            <person name="Suriyachadkun C."/>
            <person name="Panbangred W."/>
            <person name="Inahashi Y."/>
            <person name="Intra B."/>
        </authorList>
    </citation>
    <scope>NUCLEOTIDE SEQUENCE [LARGE SCALE GENOMIC DNA]</scope>
    <source>
        <strain evidence="3 4">DSM 43553</strain>
    </source>
</reference>
<accession>A0ABT4T4L0</accession>
<proteinExistence type="inferred from homology"/>
<comment type="similarity">
    <text evidence="1">Belongs to the UPF0312 family.</text>
</comment>
<sequence length="182" mass="19767">MGDSYTLGPETGQLLVETRRTGLGAKAGHDLTIEADRWRGEAVVDLDDPGASRVSVEVEAGSLRVVSGTGGVKPLTDSDRRDIARNIQEKVLHTGRFPAIAFRSRQVTGTRESFRVEGELTMAGQTRPLTLDCRFDGERVRGSATVKQSLWGVKPYSAFFGALKLDDDVEVRFDVELVSAAS</sequence>
<dbReference type="PANTHER" id="PTHR34406">
    <property type="entry name" value="PROTEIN YCEI"/>
    <property type="match status" value="1"/>
</dbReference>
<dbReference type="SMART" id="SM00867">
    <property type="entry name" value="YceI"/>
    <property type="match status" value="1"/>
</dbReference>
<evidence type="ECO:0000313" key="4">
    <source>
        <dbReference type="Proteomes" id="UP001212498"/>
    </source>
</evidence>
<comment type="caution">
    <text evidence="3">The sequence shown here is derived from an EMBL/GenBank/DDBJ whole genome shotgun (WGS) entry which is preliminary data.</text>
</comment>
<dbReference type="EMBL" id="JAPNUD010000098">
    <property type="protein sequence ID" value="MDA0644462.1"/>
    <property type="molecule type" value="Genomic_DNA"/>
</dbReference>
<protein>
    <submittedName>
        <fullName evidence="3">YceI family protein</fullName>
    </submittedName>
</protein>
<dbReference type="SUPFAM" id="SSF101874">
    <property type="entry name" value="YceI-like"/>
    <property type="match status" value="1"/>
</dbReference>
<dbReference type="Proteomes" id="UP001212498">
    <property type="component" value="Unassembled WGS sequence"/>
</dbReference>
<organism evidence="3 4">
    <name type="scientific">Nonomuraea ferruginea</name>
    <dbReference type="NCBI Taxonomy" id="46174"/>
    <lineage>
        <taxon>Bacteria</taxon>
        <taxon>Bacillati</taxon>
        <taxon>Actinomycetota</taxon>
        <taxon>Actinomycetes</taxon>
        <taxon>Streptosporangiales</taxon>
        <taxon>Streptosporangiaceae</taxon>
        <taxon>Nonomuraea</taxon>
    </lineage>
</organism>
<evidence type="ECO:0000256" key="1">
    <source>
        <dbReference type="ARBA" id="ARBA00008812"/>
    </source>
</evidence>
<dbReference type="RefSeq" id="WP_271278436.1">
    <property type="nucleotide sequence ID" value="NZ_BAABFD010000003.1"/>
</dbReference>
<evidence type="ECO:0000259" key="2">
    <source>
        <dbReference type="SMART" id="SM00867"/>
    </source>
</evidence>
<feature type="domain" description="Lipid/polyisoprenoid-binding YceI-like" evidence="2">
    <location>
        <begin position="4"/>
        <end position="178"/>
    </location>
</feature>
<gene>
    <name evidence="3" type="ORF">OUY24_27865</name>
</gene>
<dbReference type="InterPro" id="IPR007372">
    <property type="entry name" value="Lipid/polyisoprenoid-bd_YceI"/>
</dbReference>
<dbReference type="InterPro" id="IPR036761">
    <property type="entry name" value="TTHA0802/YceI-like_sf"/>
</dbReference>
<dbReference type="Gene3D" id="2.40.128.110">
    <property type="entry name" value="Lipid/polyisoprenoid-binding, YceI-like"/>
    <property type="match status" value="1"/>
</dbReference>